<feature type="signal peptide" evidence="4">
    <location>
        <begin position="1"/>
        <end position="19"/>
    </location>
</feature>
<organism evidence="5 6">
    <name type="scientific">Leptotrombidium deliense</name>
    <dbReference type="NCBI Taxonomy" id="299467"/>
    <lineage>
        <taxon>Eukaryota</taxon>
        <taxon>Metazoa</taxon>
        <taxon>Ecdysozoa</taxon>
        <taxon>Arthropoda</taxon>
        <taxon>Chelicerata</taxon>
        <taxon>Arachnida</taxon>
        <taxon>Acari</taxon>
        <taxon>Acariformes</taxon>
        <taxon>Trombidiformes</taxon>
        <taxon>Prostigmata</taxon>
        <taxon>Anystina</taxon>
        <taxon>Parasitengona</taxon>
        <taxon>Trombiculoidea</taxon>
        <taxon>Trombiculidae</taxon>
        <taxon>Leptotrombidium</taxon>
    </lineage>
</organism>
<keyword evidence="6" id="KW-1185">Reference proteome</keyword>
<name>A0A443SQ48_9ACAR</name>
<feature type="compositionally biased region" description="Basic residues" evidence="3">
    <location>
        <begin position="251"/>
        <end position="266"/>
    </location>
</feature>
<feature type="region of interest" description="Disordered" evidence="3">
    <location>
        <begin position="138"/>
        <end position="274"/>
    </location>
</feature>
<evidence type="ECO:0000256" key="4">
    <source>
        <dbReference type="SAM" id="SignalP"/>
    </source>
</evidence>
<dbReference type="Pfam" id="PF00379">
    <property type="entry name" value="Chitin_bind_4"/>
    <property type="match status" value="1"/>
</dbReference>
<accession>A0A443SQ48</accession>
<dbReference type="PROSITE" id="PS51155">
    <property type="entry name" value="CHIT_BIND_RR_2"/>
    <property type="match status" value="1"/>
</dbReference>
<feature type="chain" id="PRO_5019078758" evidence="4">
    <location>
        <begin position="20"/>
        <end position="274"/>
    </location>
</feature>
<dbReference type="EMBL" id="NCKV01000835">
    <property type="protein sequence ID" value="RWS29612.1"/>
    <property type="molecule type" value="Genomic_DNA"/>
</dbReference>
<evidence type="ECO:0000256" key="1">
    <source>
        <dbReference type="ARBA" id="ARBA00022460"/>
    </source>
</evidence>
<protein>
    <submittedName>
        <fullName evidence="5">Cuticular protein-like protein</fullName>
    </submittedName>
</protein>
<dbReference type="STRING" id="299467.A0A443SQ48"/>
<dbReference type="InterPro" id="IPR031311">
    <property type="entry name" value="CHIT_BIND_RR_consensus"/>
</dbReference>
<dbReference type="GO" id="GO:0042302">
    <property type="term" value="F:structural constituent of cuticle"/>
    <property type="evidence" value="ECO:0007669"/>
    <property type="project" value="UniProtKB-UniRule"/>
</dbReference>
<comment type="caution">
    <text evidence="5">The sequence shown here is derived from an EMBL/GenBank/DDBJ whole genome shotgun (WGS) entry which is preliminary data.</text>
</comment>
<dbReference type="InterPro" id="IPR000618">
    <property type="entry name" value="Insect_cuticle"/>
</dbReference>
<evidence type="ECO:0000313" key="6">
    <source>
        <dbReference type="Proteomes" id="UP000288716"/>
    </source>
</evidence>
<evidence type="ECO:0000313" key="5">
    <source>
        <dbReference type="EMBL" id="RWS29612.1"/>
    </source>
</evidence>
<reference evidence="5 6" key="1">
    <citation type="journal article" date="2018" name="Gigascience">
        <title>Genomes of trombidid mites reveal novel predicted allergens and laterally-transferred genes associated with secondary metabolism.</title>
        <authorList>
            <person name="Dong X."/>
            <person name="Chaisiri K."/>
            <person name="Xia D."/>
            <person name="Armstrong S.D."/>
            <person name="Fang Y."/>
            <person name="Donnelly M.J."/>
            <person name="Kadowaki T."/>
            <person name="McGarry J.W."/>
            <person name="Darby A.C."/>
            <person name="Makepeace B.L."/>
        </authorList>
    </citation>
    <scope>NUCLEOTIDE SEQUENCE [LARGE SCALE GENOMIC DNA]</scope>
    <source>
        <strain evidence="5">UoL-UT</strain>
    </source>
</reference>
<sequence>MLYFQYILTICLFLCVCNSKKTKYQKKPTTTEVPSESTAGYDYGVVSTNAATDGWMPFSYSYTADVGSYGDTGMISASQSGNSDGVVTGSYSLEVSNGQMRQVVYKADKTGFYATVKTNEQGTANEDPANIHIISSYEQNSEAPSTAGDDSGTEATDEAVSTEQDDYETTEASEVTTEATCECKKPPPPPKKKPPPPPPPPKKCNCYKKKATTTKKPKKMTTKASYKKPKPKTTTKAPYKKKTTKPATTKKYLKTKKPKTTTKKPKPGQQQEYY</sequence>
<dbReference type="AlphaFoldDB" id="A0A443SQ48"/>
<dbReference type="Proteomes" id="UP000288716">
    <property type="component" value="Unassembled WGS sequence"/>
</dbReference>
<dbReference type="PROSITE" id="PS00233">
    <property type="entry name" value="CHIT_BIND_RR_1"/>
    <property type="match status" value="1"/>
</dbReference>
<proteinExistence type="predicted"/>
<evidence type="ECO:0000256" key="3">
    <source>
        <dbReference type="SAM" id="MobiDB-lite"/>
    </source>
</evidence>
<dbReference type="OrthoDB" id="6595597at2759"/>
<gene>
    <name evidence="5" type="ORF">B4U80_03069</name>
</gene>
<evidence type="ECO:0000256" key="2">
    <source>
        <dbReference type="PROSITE-ProRule" id="PRU00497"/>
    </source>
</evidence>
<keyword evidence="4" id="KW-0732">Signal</keyword>
<keyword evidence="1 2" id="KW-0193">Cuticle</keyword>
<feature type="compositionally biased region" description="Basic residues" evidence="3">
    <location>
        <begin position="205"/>
        <end position="244"/>
    </location>
</feature>
<dbReference type="VEuPathDB" id="VectorBase:LDEU002429"/>